<evidence type="ECO:0000313" key="6">
    <source>
        <dbReference type="Proteomes" id="UP000054821"/>
    </source>
</evidence>
<dbReference type="Gene3D" id="3.90.850.10">
    <property type="entry name" value="Fumarylacetoacetase-like, C-terminal domain"/>
    <property type="match status" value="1"/>
</dbReference>
<evidence type="ECO:0000256" key="1">
    <source>
        <dbReference type="ARBA" id="ARBA00010211"/>
    </source>
</evidence>
<comment type="similarity">
    <text evidence="1">Belongs to the FAH family.</text>
</comment>
<dbReference type="InterPro" id="IPR029058">
    <property type="entry name" value="AB_hydrolase_fold"/>
</dbReference>
<dbReference type="Pfam" id="PF12146">
    <property type="entry name" value="Hydrolase_4"/>
    <property type="match status" value="1"/>
</dbReference>
<reference evidence="5 6" key="1">
    <citation type="journal article" date="2016" name="Genome Announc.">
        <title>Draft Whole-Genome Sequence of Trichoderma gamsii T6085, a Promising Biocontrol Agent of Fusarium Head Blight on Wheat.</title>
        <authorList>
            <person name="Baroncelli R."/>
            <person name="Zapparata A."/>
            <person name="Piaggeschi G."/>
            <person name="Sarrocco S."/>
            <person name="Vannacci G."/>
        </authorList>
    </citation>
    <scope>NUCLEOTIDE SEQUENCE [LARGE SCALE GENOMIC DNA]</scope>
    <source>
        <strain evidence="5 6">T6085</strain>
    </source>
</reference>
<dbReference type="SUPFAM" id="SSF53474">
    <property type="entry name" value="alpha/beta-Hydrolases"/>
    <property type="match status" value="1"/>
</dbReference>
<evidence type="ECO:0000313" key="5">
    <source>
        <dbReference type="EMBL" id="PON27820.1"/>
    </source>
</evidence>
<protein>
    <recommendedName>
        <fullName evidence="7">Fumarylacetoacetate hydrolase</fullName>
    </recommendedName>
</protein>
<comment type="caution">
    <text evidence="5">The sequence shown here is derived from an EMBL/GenBank/DDBJ whole genome shotgun (WGS) entry which is preliminary data.</text>
</comment>
<dbReference type="GO" id="GO:0046872">
    <property type="term" value="F:metal ion binding"/>
    <property type="evidence" value="ECO:0007669"/>
    <property type="project" value="UniProtKB-KW"/>
</dbReference>
<dbReference type="GeneID" id="29988595"/>
<dbReference type="PRINTS" id="PR00111">
    <property type="entry name" value="ABHYDROLASE"/>
</dbReference>
<dbReference type="SUPFAM" id="SSF56529">
    <property type="entry name" value="FAH"/>
    <property type="match status" value="1"/>
</dbReference>
<keyword evidence="6" id="KW-1185">Reference proteome</keyword>
<dbReference type="Pfam" id="PF01557">
    <property type="entry name" value="FAA_hydrolase"/>
    <property type="match status" value="1"/>
</dbReference>
<evidence type="ECO:0000259" key="3">
    <source>
        <dbReference type="Pfam" id="PF01557"/>
    </source>
</evidence>
<dbReference type="PANTHER" id="PTHR11820:SF7">
    <property type="entry name" value="ACYLPYRUVASE FAHD1, MITOCHONDRIAL"/>
    <property type="match status" value="1"/>
</dbReference>
<evidence type="ECO:0000259" key="4">
    <source>
        <dbReference type="Pfam" id="PF12146"/>
    </source>
</evidence>
<dbReference type="Gene3D" id="3.40.50.1820">
    <property type="entry name" value="alpha/beta hydrolase"/>
    <property type="match status" value="1"/>
</dbReference>
<sequence length="587" mass="62466">MGSDTPRLTQYAAFANLETGVSQIGHLDSQAGTVQPLRFLSGHPVENLYQVIEAGPLQIVASGSAVPLTSVKLLAPFSCRDVLAIGKNYMDHAREFNSSGYDSSDTVDRPSHPVIFTKRATSITGDGDNIFLHPAFTRSLDYEGEIGIIISKAGFQIPKEDAMDYVWGYTIINDLTAREKQRDHKQFFIGKSANTFCPMGPAAVPKEDLPLTLRVQTYVNGELRQNATTDELIFDISTLVSTISEGQTLQPGDVIASGTPAGVGLGRTPPLYLKHGDEIAVSVSGIGTLRNRVTSDNAAAKQVASQSAFRVSNACRSLGASVGLTSINGKPLNYRRLGSGQANIVFVHGLGATTEFYSPIISHLQLQQVATLHLFDFEGHGLSPTHPLSVLTMESLAADLADIFKVAGISASNPATLVAHSMGCIIALNFALANPGLVSKLLLLGPPPSPLPEPLRMSTDARGYLAQTQGMKAVVDAVVLNGTSENTKRANPIAMTAARLSLLGQDPKSYAKACRALAMATTTLAVEAITAQTLIVTGTEDKVSPPAVIEQYSRRIKGAKAIVLPNVGHWHTYEDVTGVSEQLKSLL</sequence>
<dbReference type="GO" id="GO:0018773">
    <property type="term" value="F:acetylpyruvate hydrolase activity"/>
    <property type="evidence" value="ECO:0007669"/>
    <property type="project" value="TreeGrafter"/>
</dbReference>
<dbReference type="AlphaFoldDB" id="A0A2P4ZU42"/>
<proteinExistence type="inferred from homology"/>
<evidence type="ECO:0008006" key="7">
    <source>
        <dbReference type="Google" id="ProtNLM"/>
    </source>
</evidence>
<dbReference type="GO" id="GO:0050163">
    <property type="term" value="F:oxaloacetate tautomerase activity"/>
    <property type="evidence" value="ECO:0007669"/>
    <property type="project" value="UniProtKB-ARBA"/>
</dbReference>
<dbReference type="InterPro" id="IPR011234">
    <property type="entry name" value="Fumarylacetoacetase-like_C"/>
</dbReference>
<dbReference type="Proteomes" id="UP000054821">
    <property type="component" value="Unassembled WGS sequence"/>
</dbReference>
<keyword evidence="2" id="KW-0479">Metal-binding</keyword>
<dbReference type="RefSeq" id="XP_018658293.1">
    <property type="nucleotide sequence ID" value="XM_018808512.1"/>
</dbReference>
<dbReference type="GO" id="GO:0006107">
    <property type="term" value="P:oxaloacetate metabolic process"/>
    <property type="evidence" value="ECO:0007669"/>
    <property type="project" value="UniProtKB-ARBA"/>
</dbReference>
<feature type="domain" description="Fumarylacetoacetase-like C-terminal" evidence="3">
    <location>
        <begin position="82"/>
        <end position="293"/>
    </location>
</feature>
<dbReference type="PANTHER" id="PTHR11820">
    <property type="entry name" value="ACYLPYRUVASE"/>
    <property type="match status" value="1"/>
</dbReference>
<dbReference type="EMBL" id="JPDN02000009">
    <property type="protein sequence ID" value="PON27820.1"/>
    <property type="molecule type" value="Genomic_DNA"/>
</dbReference>
<dbReference type="InterPro" id="IPR000073">
    <property type="entry name" value="AB_hydrolase_1"/>
</dbReference>
<evidence type="ECO:0000256" key="2">
    <source>
        <dbReference type="ARBA" id="ARBA00022723"/>
    </source>
</evidence>
<gene>
    <name evidence="5" type="ORF">TGAM01_v203587</name>
</gene>
<dbReference type="InterPro" id="IPR036663">
    <property type="entry name" value="Fumarylacetoacetase_C_sf"/>
</dbReference>
<name>A0A2P4ZU42_9HYPO</name>
<dbReference type="InterPro" id="IPR022742">
    <property type="entry name" value="Hydrolase_4"/>
</dbReference>
<accession>A0A2P4ZU42</accession>
<dbReference type="STRING" id="398673.A0A2P4ZU42"/>
<organism evidence="5 6">
    <name type="scientific">Trichoderma gamsii</name>
    <dbReference type="NCBI Taxonomy" id="398673"/>
    <lineage>
        <taxon>Eukaryota</taxon>
        <taxon>Fungi</taxon>
        <taxon>Dikarya</taxon>
        <taxon>Ascomycota</taxon>
        <taxon>Pezizomycotina</taxon>
        <taxon>Sordariomycetes</taxon>
        <taxon>Hypocreomycetidae</taxon>
        <taxon>Hypocreales</taxon>
        <taxon>Hypocreaceae</taxon>
        <taxon>Trichoderma</taxon>
    </lineage>
</organism>
<feature type="domain" description="Serine aminopeptidase S33" evidence="4">
    <location>
        <begin position="341"/>
        <end position="569"/>
    </location>
</feature>
<dbReference type="FunFam" id="3.90.850.10:FF:000002">
    <property type="entry name" value="2-hydroxyhepta-2,4-diene-1,7-dioate isomerase"/>
    <property type="match status" value="1"/>
</dbReference>